<evidence type="ECO:0000256" key="2">
    <source>
        <dbReference type="ARBA" id="ARBA00004818"/>
    </source>
</evidence>
<keyword evidence="6" id="KW-1185">Reference proteome</keyword>
<organism evidence="5 6">
    <name type="scientific">Terasakiella brassicae</name>
    <dbReference type="NCBI Taxonomy" id="1634917"/>
    <lineage>
        <taxon>Bacteria</taxon>
        <taxon>Pseudomonadati</taxon>
        <taxon>Pseudomonadota</taxon>
        <taxon>Alphaproteobacteria</taxon>
        <taxon>Rhodospirillales</taxon>
        <taxon>Terasakiellaceae</taxon>
        <taxon>Terasakiella</taxon>
    </lineage>
</organism>
<comment type="pathway">
    <text evidence="2">Organic acid metabolism; glycolate biosynthesis; glycolate from 2-phosphoglycolate: step 1/1.</text>
</comment>
<dbReference type="SFLD" id="SFLDG01135">
    <property type="entry name" value="C1.5.6:_HAD__Beta-PGM__Phospha"/>
    <property type="match status" value="1"/>
</dbReference>
<sequence length="231" mass="26288">MSHFPRPQAVIFDWDNTLVDTWPAIHDAINHTLVAMGHKAWTYDETRQRIRKSMRDSFPELFGDRWEEAGKIFYARFEESHISQLQAIEGAENLLKALYSKGFYLAIVSNKRGKYLRQEVEHLGWGKYFKKLVGAGDAQLDKPNPAPVDLALGNSGIPRGSDVWFVGDTDVDLECAHNSGCISVLIREQAPSQGEFDEFPPSWYFSNCMELASTLNKCDVWETDQQVEQAL</sequence>
<dbReference type="Gene3D" id="3.40.50.1000">
    <property type="entry name" value="HAD superfamily/HAD-like"/>
    <property type="match status" value="1"/>
</dbReference>
<dbReference type="GO" id="GO:0005829">
    <property type="term" value="C:cytosol"/>
    <property type="evidence" value="ECO:0007669"/>
    <property type="project" value="TreeGrafter"/>
</dbReference>
<name>A0A917BZ66_9PROT</name>
<dbReference type="InterPro" id="IPR041492">
    <property type="entry name" value="HAD_2"/>
</dbReference>
<dbReference type="EMBL" id="BMHV01000011">
    <property type="protein sequence ID" value="GGF64496.1"/>
    <property type="molecule type" value="Genomic_DNA"/>
</dbReference>
<gene>
    <name evidence="5" type="ORF">GCM10011332_18250</name>
</gene>
<dbReference type="Gene3D" id="1.10.150.730">
    <property type="match status" value="1"/>
</dbReference>
<dbReference type="NCBIfam" id="TIGR01509">
    <property type="entry name" value="HAD-SF-IA-v3"/>
    <property type="match status" value="1"/>
</dbReference>
<dbReference type="EC" id="3.1.3.18" evidence="4"/>
<reference evidence="5" key="2">
    <citation type="submission" date="2020-09" db="EMBL/GenBank/DDBJ databases">
        <authorList>
            <person name="Sun Q."/>
            <person name="Zhou Y."/>
        </authorList>
    </citation>
    <scope>NUCLEOTIDE SEQUENCE</scope>
    <source>
        <strain evidence="5">CGMCC 1.15254</strain>
    </source>
</reference>
<comment type="caution">
    <text evidence="5">The sequence shown here is derived from an EMBL/GenBank/DDBJ whole genome shotgun (WGS) entry which is preliminary data.</text>
</comment>
<evidence type="ECO:0000313" key="6">
    <source>
        <dbReference type="Proteomes" id="UP000632498"/>
    </source>
</evidence>
<evidence type="ECO:0000313" key="5">
    <source>
        <dbReference type="EMBL" id="GGF64496.1"/>
    </source>
</evidence>
<dbReference type="Pfam" id="PF13419">
    <property type="entry name" value="HAD_2"/>
    <property type="match status" value="1"/>
</dbReference>
<evidence type="ECO:0000256" key="1">
    <source>
        <dbReference type="ARBA" id="ARBA00000830"/>
    </source>
</evidence>
<dbReference type="PRINTS" id="PR00413">
    <property type="entry name" value="HADHALOGNASE"/>
</dbReference>
<protein>
    <recommendedName>
        <fullName evidence="4">phosphoglycolate phosphatase</fullName>
        <ecNumber evidence="4">3.1.3.18</ecNumber>
    </recommendedName>
</protein>
<dbReference type="RefSeq" id="WP_229734292.1">
    <property type="nucleotide sequence ID" value="NZ_BMHV01000011.1"/>
</dbReference>
<dbReference type="GO" id="GO:0006281">
    <property type="term" value="P:DNA repair"/>
    <property type="evidence" value="ECO:0007669"/>
    <property type="project" value="TreeGrafter"/>
</dbReference>
<dbReference type="SFLD" id="SFLDS00003">
    <property type="entry name" value="Haloacid_Dehalogenase"/>
    <property type="match status" value="1"/>
</dbReference>
<accession>A0A917BZ66</accession>
<dbReference type="GO" id="GO:0008967">
    <property type="term" value="F:phosphoglycolate phosphatase activity"/>
    <property type="evidence" value="ECO:0007669"/>
    <property type="project" value="UniProtKB-EC"/>
</dbReference>
<dbReference type="InterPro" id="IPR050155">
    <property type="entry name" value="HAD-like_hydrolase_sf"/>
</dbReference>
<dbReference type="SFLD" id="SFLDG01129">
    <property type="entry name" value="C1.5:_HAD__Beta-PGM__Phosphata"/>
    <property type="match status" value="1"/>
</dbReference>
<evidence type="ECO:0000256" key="4">
    <source>
        <dbReference type="ARBA" id="ARBA00013078"/>
    </source>
</evidence>
<dbReference type="InterPro" id="IPR006439">
    <property type="entry name" value="HAD-SF_hydro_IA"/>
</dbReference>
<proteinExistence type="inferred from homology"/>
<reference evidence="5" key="1">
    <citation type="journal article" date="2014" name="Int. J. Syst. Evol. Microbiol.">
        <title>Complete genome sequence of Corynebacterium casei LMG S-19264T (=DSM 44701T), isolated from a smear-ripened cheese.</title>
        <authorList>
            <consortium name="US DOE Joint Genome Institute (JGI-PGF)"/>
            <person name="Walter F."/>
            <person name="Albersmeier A."/>
            <person name="Kalinowski J."/>
            <person name="Ruckert C."/>
        </authorList>
    </citation>
    <scope>NUCLEOTIDE SEQUENCE</scope>
    <source>
        <strain evidence="5">CGMCC 1.15254</strain>
    </source>
</reference>
<dbReference type="InterPro" id="IPR036412">
    <property type="entry name" value="HAD-like_sf"/>
</dbReference>
<comment type="similarity">
    <text evidence="3">Belongs to the HAD-like hydrolase superfamily. CbbY/CbbZ/Gph/YieH family.</text>
</comment>
<dbReference type="PANTHER" id="PTHR43434:SF1">
    <property type="entry name" value="PHOSPHOGLYCOLATE PHOSPHATASE"/>
    <property type="match status" value="1"/>
</dbReference>
<dbReference type="PANTHER" id="PTHR43434">
    <property type="entry name" value="PHOSPHOGLYCOLATE PHOSPHATASE"/>
    <property type="match status" value="1"/>
</dbReference>
<dbReference type="Proteomes" id="UP000632498">
    <property type="component" value="Unassembled WGS sequence"/>
</dbReference>
<comment type="catalytic activity">
    <reaction evidence="1">
        <text>2-phosphoglycolate + H2O = glycolate + phosphate</text>
        <dbReference type="Rhea" id="RHEA:14369"/>
        <dbReference type="ChEBI" id="CHEBI:15377"/>
        <dbReference type="ChEBI" id="CHEBI:29805"/>
        <dbReference type="ChEBI" id="CHEBI:43474"/>
        <dbReference type="ChEBI" id="CHEBI:58033"/>
        <dbReference type="EC" id="3.1.3.18"/>
    </reaction>
</comment>
<dbReference type="SUPFAM" id="SSF56784">
    <property type="entry name" value="HAD-like"/>
    <property type="match status" value="1"/>
</dbReference>
<dbReference type="AlphaFoldDB" id="A0A917BZ66"/>
<evidence type="ECO:0000256" key="3">
    <source>
        <dbReference type="ARBA" id="ARBA00006171"/>
    </source>
</evidence>
<dbReference type="InterPro" id="IPR023214">
    <property type="entry name" value="HAD_sf"/>
</dbReference>